<keyword evidence="2" id="KW-1185">Reference proteome</keyword>
<comment type="caution">
    <text evidence="1">The sequence shown here is derived from an EMBL/GenBank/DDBJ whole genome shotgun (WGS) entry which is preliminary data.</text>
</comment>
<dbReference type="AlphaFoldDB" id="A0A7J9G920"/>
<dbReference type="Proteomes" id="UP000593560">
    <property type="component" value="Unassembled WGS sequence"/>
</dbReference>
<proteinExistence type="predicted"/>
<dbReference type="EMBL" id="JABFAD010000003">
    <property type="protein sequence ID" value="MBA0793981.1"/>
    <property type="molecule type" value="Genomic_DNA"/>
</dbReference>
<sequence length="57" mass="6901">MGQRNKIKLKSEVAYHYYNHRLSFALYFTSLSEPLIYILTHNVVEPFDELCWNTYRS</sequence>
<accession>A0A7J9G920</accession>
<evidence type="ECO:0000313" key="1">
    <source>
        <dbReference type="EMBL" id="MBA0793981.1"/>
    </source>
</evidence>
<evidence type="ECO:0000313" key="2">
    <source>
        <dbReference type="Proteomes" id="UP000593560"/>
    </source>
</evidence>
<protein>
    <submittedName>
        <fullName evidence="1">Uncharacterized protein</fullName>
    </submittedName>
</protein>
<name>A0A7J9G920_9ROSI</name>
<organism evidence="1 2">
    <name type="scientific">Gossypium harknessii</name>
    <dbReference type="NCBI Taxonomy" id="34285"/>
    <lineage>
        <taxon>Eukaryota</taxon>
        <taxon>Viridiplantae</taxon>
        <taxon>Streptophyta</taxon>
        <taxon>Embryophyta</taxon>
        <taxon>Tracheophyta</taxon>
        <taxon>Spermatophyta</taxon>
        <taxon>Magnoliopsida</taxon>
        <taxon>eudicotyledons</taxon>
        <taxon>Gunneridae</taxon>
        <taxon>Pentapetalae</taxon>
        <taxon>rosids</taxon>
        <taxon>malvids</taxon>
        <taxon>Malvales</taxon>
        <taxon>Malvaceae</taxon>
        <taxon>Malvoideae</taxon>
        <taxon>Gossypium</taxon>
    </lineage>
</organism>
<gene>
    <name evidence="1" type="ORF">Gohar_018352</name>
</gene>
<reference evidence="1 2" key="1">
    <citation type="journal article" date="2019" name="Genome Biol. Evol.">
        <title>Insights into the evolution of the New World diploid cottons (Gossypium, subgenus Houzingenia) based on genome sequencing.</title>
        <authorList>
            <person name="Grover C.E."/>
            <person name="Arick M.A. 2nd"/>
            <person name="Thrash A."/>
            <person name="Conover J.L."/>
            <person name="Sanders W.S."/>
            <person name="Peterson D.G."/>
            <person name="Frelichowski J.E."/>
            <person name="Scheffler J.A."/>
            <person name="Scheffler B.E."/>
            <person name="Wendel J.F."/>
        </authorList>
    </citation>
    <scope>NUCLEOTIDE SEQUENCE [LARGE SCALE GENOMIC DNA]</scope>
    <source>
        <strain evidence="1">0</strain>
        <tissue evidence="1">Leaf</tissue>
    </source>
</reference>